<organism evidence="1 2">
    <name type="scientific">Datura stramonium</name>
    <name type="common">Jimsonweed</name>
    <name type="synonym">Common thornapple</name>
    <dbReference type="NCBI Taxonomy" id="4076"/>
    <lineage>
        <taxon>Eukaryota</taxon>
        <taxon>Viridiplantae</taxon>
        <taxon>Streptophyta</taxon>
        <taxon>Embryophyta</taxon>
        <taxon>Tracheophyta</taxon>
        <taxon>Spermatophyta</taxon>
        <taxon>Magnoliopsida</taxon>
        <taxon>eudicotyledons</taxon>
        <taxon>Gunneridae</taxon>
        <taxon>Pentapetalae</taxon>
        <taxon>asterids</taxon>
        <taxon>lamiids</taxon>
        <taxon>Solanales</taxon>
        <taxon>Solanaceae</taxon>
        <taxon>Solanoideae</taxon>
        <taxon>Datureae</taxon>
        <taxon>Datura</taxon>
    </lineage>
</organism>
<keyword evidence="2" id="KW-1185">Reference proteome</keyword>
<dbReference type="EMBL" id="JACEIK010001298">
    <property type="protein sequence ID" value="MCD7468127.1"/>
    <property type="molecule type" value="Genomic_DNA"/>
</dbReference>
<dbReference type="Proteomes" id="UP000823775">
    <property type="component" value="Unassembled WGS sequence"/>
</dbReference>
<proteinExistence type="predicted"/>
<name>A0ABS8T9N3_DATST</name>
<feature type="non-terminal residue" evidence="1">
    <location>
        <position position="1"/>
    </location>
</feature>
<reference evidence="1 2" key="1">
    <citation type="journal article" date="2021" name="BMC Genomics">
        <title>Datura genome reveals duplications of psychoactive alkaloid biosynthetic genes and high mutation rate following tissue culture.</title>
        <authorList>
            <person name="Rajewski A."/>
            <person name="Carter-House D."/>
            <person name="Stajich J."/>
            <person name="Litt A."/>
        </authorList>
    </citation>
    <scope>NUCLEOTIDE SEQUENCE [LARGE SCALE GENOMIC DNA]</scope>
    <source>
        <strain evidence="1">AR-01</strain>
    </source>
</reference>
<comment type="caution">
    <text evidence="1">The sequence shown here is derived from an EMBL/GenBank/DDBJ whole genome shotgun (WGS) entry which is preliminary data.</text>
</comment>
<evidence type="ECO:0000313" key="2">
    <source>
        <dbReference type="Proteomes" id="UP000823775"/>
    </source>
</evidence>
<protein>
    <submittedName>
        <fullName evidence="1">Uncharacterized protein</fullName>
    </submittedName>
</protein>
<sequence>IESAIKSWHIKKRLVPYLQALLAPRSMPIMGASPVLYRQKWRIIQKILLASQFKPSVWKDKGAALFYNVASGIDTLRRTAQYAQSNSAFCEPVFSLLAYACLNEV</sequence>
<accession>A0ABS8T9N3</accession>
<gene>
    <name evidence="1" type="ORF">HAX54_005939</name>
</gene>
<evidence type="ECO:0000313" key="1">
    <source>
        <dbReference type="EMBL" id="MCD7468127.1"/>
    </source>
</evidence>